<dbReference type="EMBL" id="CP101751">
    <property type="protein sequence ID" value="UUC45123.1"/>
    <property type="molecule type" value="Genomic_DNA"/>
</dbReference>
<dbReference type="RefSeq" id="WP_256550813.1">
    <property type="nucleotide sequence ID" value="NZ_CP101751.1"/>
</dbReference>
<reference evidence="1" key="1">
    <citation type="submission" date="2022-07" db="EMBL/GenBank/DDBJ databases">
        <title>Isolation, identification, and degradation of a PFOSA degrading strain from sewage treatment plant.</title>
        <authorList>
            <person name="Zhang L."/>
            <person name="Huo Y."/>
        </authorList>
    </citation>
    <scope>NUCLEOTIDE SEQUENCE</scope>
    <source>
        <strain evidence="1">C1</strain>
    </source>
</reference>
<accession>A0ABY5ITQ5</accession>
<dbReference type="Proteomes" id="UP001059844">
    <property type="component" value="Chromosome"/>
</dbReference>
<evidence type="ECO:0000313" key="1">
    <source>
        <dbReference type="EMBL" id="UUC45123.1"/>
    </source>
</evidence>
<protein>
    <submittedName>
        <fullName evidence="1">Uncharacterized protein</fullName>
    </submittedName>
</protein>
<organism evidence="1 2">
    <name type="scientific">Flavobacterium cerinum</name>
    <dbReference type="NCBI Taxonomy" id="2502784"/>
    <lineage>
        <taxon>Bacteria</taxon>
        <taxon>Pseudomonadati</taxon>
        <taxon>Bacteroidota</taxon>
        <taxon>Flavobacteriia</taxon>
        <taxon>Flavobacteriales</taxon>
        <taxon>Flavobacteriaceae</taxon>
        <taxon>Flavobacterium</taxon>
    </lineage>
</organism>
<name>A0ABY5ITQ5_9FLAO</name>
<keyword evidence="2" id="KW-1185">Reference proteome</keyword>
<proteinExistence type="predicted"/>
<gene>
    <name evidence="1" type="ORF">NOX80_16050</name>
</gene>
<sequence>MNVIFEIPLIILTAILSSNISMQDVKIGDRENSLNKISLKIVAKENGMIKYLTENKNHFSVTCENRKVVYMENDWLQNLENTKPLFSNFIFGKTSLREIRNIYHTNGFTYRERGGFVTETDLI</sequence>
<evidence type="ECO:0000313" key="2">
    <source>
        <dbReference type="Proteomes" id="UP001059844"/>
    </source>
</evidence>